<dbReference type="InterPro" id="IPR038058">
    <property type="entry name" value="PhnH-like_sp"/>
</dbReference>
<organism evidence="1 2">
    <name type="scientific">Mucilaginibacter jinjuensis</name>
    <dbReference type="NCBI Taxonomy" id="1176721"/>
    <lineage>
        <taxon>Bacteria</taxon>
        <taxon>Pseudomonadati</taxon>
        <taxon>Bacteroidota</taxon>
        <taxon>Sphingobacteriia</taxon>
        <taxon>Sphingobacteriales</taxon>
        <taxon>Sphingobacteriaceae</taxon>
        <taxon>Mucilaginibacter</taxon>
    </lineage>
</organism>
<accession>A0ABY7TEJ3</accession>
<reference evidence="1 2" key="1">
    <citation type="submission" date="2023-02" db="EMBL/GenBank/DDBJ databases">
        <title>Genome sequence of Mucilaginibacter jinjuensis strain KACC 16571.</title>
        <authorList>
            <person name="Kim S."/>
            <person name="Heo J."/>
            <person name="Kwon S.-W."/>
        </authorList>
    </citation>
    <scope>NUCLEOTIDE SEQUENCE [LARGE SCALE GENOMIC DNA]</scope>
    <source>
        <strain evidence="1 2">KACC 16571</strain>
    </source>
</reference>
<dbReference type="PIRSF" id="PIRSF020680">
    <property type="entry name" value="PhnH"/>
    <property type="match status" value="1"/>
</dbReference>
<evidence type="ECO:0000313" key="2">
    <source>
        <dbReference type="Proteomes" id="UP001216139"/>
    </source>
</evidence>
<keyword evidence="2" id="KW-1185">Reference proteome</keyword>
<dbReference type="InterPro" id="IPR008772">
    <property type="entry name" value="Phosphonate_metab_PhnH"/>
</dbReference>
<proteinExistence type="predicted"/>
<dbReference type="EMBL" id="CP117167">
    <property type="protein sequence ID" value="WCT14608.1"/>
    <property type="molecule type" value="Genomic_DNA"/>
</dbReference>
<dbReference type="Gene3D" id="3.40.50.11310">
    <property type="entry name" value="Bacterial phosphonate metabolism protein PhnH"/>
    <property type="match status" value="1"/>
</dbReference>
<dbReference type="Pfam" id="PF05845">
    <property type="entry name" value="PhnH"/>
    <property type="match status" value="1"/>
</dbReference>
<keyword evidence="1" id="KW-0456">Lyase</keyword>
<dbReference type="RefSeq" id="WP_273633104.1">
    <property type="nucleotide sequence ID" value="NZ_CP117167.1"/>
</dbReference>
<sequence length="210" mass="23147">MQSEILYDEIFDAQEHFRLILDSMARPGKINVIPNLNIQPAEGINKASALIGFSLLNTDASFCAIGELSYTIEAFIALHTAAKIEMLQKADFVFVKGSQSSDFIADLKTGTLPYPEDSATIVLDVLNISADETADSLQLNLKGPGIKTVETVYVTGLNHAILDAVKEQNFEFPLGIDLILTDKENNMICIPRSNDFTYELAENINQPNYN</sequence>
<dbReference type="Proteomes" id="UP001216139">
    <property type="component" value="Chromosome"/>
</dbReference>
<dbReference type="GO" id="GO:0016829">
    <property type="term" value="F:lyase activity"/>
    <property type="evidence" value="ECO:0007669"/>
    <property type="project" value="UniProtKB-KW"/>
</dbReference>
<evidence type="ECO:0000313" key="1">
    <source>
        <dbReference type="EMBL" id="WCT14608.1"/>
    </source>
</evidence>
<name>A0ABY7TEJ3_9SPHI</name>
<dbReference type="NCBIfam" id="TIGR03292">
    <property type="entry name" value="PhnH_redo"/>
    <property type="match status" value="1"/>
</dbReference>
<dbReference type="SUPFAM" id="SSF159709">
    <property type="entry name" value="PhnH-like"/>
    <property type="match status" value="1"/>
</dbReference>
<protein>
    <submittedName>
        <fullName evidence="1">Phosphonate C-P lyase system protein PhnH</fullName>
    </submittedName>
</protein>
<gene>
    <name evidence="1" type="primary">phnH</name>
    <name evidence="1" type="ORF">PQO05_11745</name>
</gene>